<name>A0A9D1I9S1_9CLOT</name>
<dbReference type="InterPro" id="IPR025736">
    <property type="entry name" value="PucR_C-HTH_dom"/>
</dbReference>
<reference evidence="2" key="2">
    <citation type="journal article" date="2021" name="PeerJ">
        <title>Extensive microbial diversity within the chicken gut microbiome revealed by metagenomics and culture.</title>
        <authorList>
            <person name="Gilroy R."/>
            <person name="Ravi A."/>
            <person name="Getino M."/>
            <person name="Pursley I."/>
            <person name="Horton D.L."/>
            <person name="Alikhan N.F."/>
            <person name="Baker D."/>
            <person name="Gharbi K."/>
            <person name="Hall N."/>
            <person name="Watson M."/>
            <person name="Adriaenssens E.M."/>
            <person name="Foster-Nyarko E."/>
            <person name="Jarju S."/>
            <person name="Secka A."/>
            <person name="Antonio M."/>
            <person name="Oren A."/>
            <person name="Chaudhuri R.R."/>
            <person name="La Ragione R."/>
            <person name="Hildebrand F."/>
            <person name="Pallen M.J."/>
        </authorList>
    </citation>
    <scope>NUCLEOTIDE SEQUENCE</scope>
    <source>
        <strain evidence="2">CHK195-4489</strain>
    </source>
</reference>
<dbReference type="Proteomes" id="UP000824089">
    <property type="component" value="Unassembled WGS sequence"/>
</dbReference>
<feature type="domain" description="PucR C-terminal helix-turn-helix" evidence="1">
    <location>
        <begin position="315"/>
        <end position="373"/>
    </location>
</feature>
<protein>
    <submittedName>
        <fullName evidence="2">Helix-turn-helix domain-containing protein</fullName>
    </submittedName>
</protein>
<dbReference type="EMBL" id="DVMM01000094">
    <property type="protein sequence ID" value="HIU29580.1"/>
    <property type="molecule type" value="Genomic_DNA"/>
</dbReference>
<gene>
    <name evidence="2" type="ORF">IAD50_04705</name>
</gene>
<dbReference type="AlphaFoldDB" id="A0A9D1I9S1"/>
<dbReference type="SUPFAM" id="SSF46689">
    <property type="entry name" value="Homeodomain-like"/>
    <property type="match status" value="1"/>
</dbReference>
<evidence type="ECO:0000313" key="3">
    <source>
        <dbReference type="Proteomes" id="UP000824089"/>
    </source>
</evidence>
<proteinExistence type="predicted"/>
<dbReference type="InterPro" id="IPR042070">
    <property type="entry name" value="PucR_C-HTH_sf"/>
</dbReference>
<dbReference type="Pfam" id="PF13556">
    <property type="entry name" value="HTH_30"/>
    <property type="match status" value="1"/>
</dbReference>
<sequence>MLSNANKEQLTEISEYIDSEFGITDDAGRILFYSGAGNQDAAEVELAAIFAELQNEESLNLFDLPRFTRGGYLFENVTADSDEMLFMFLKLNPSDETERAHQKSLLALAAHGFRYRESQSSKDLINIFKKLLIEGRRSVTEEQLEAVYGEFLLDSDGFAVVLVTLNKTSGGAPADSDMICRVLQELFSADRGFLIIPLDYARTAIVCPIREENTYEFVLEYANMIKDTLLSETMVDVYVSVSSQISGIMNLNDAYLEADKAKNIGAIFEMQEKCFEYKKLGLEKMIYSIPMDACVGYINEIFGEGFLKDKSSPELLNTVKAYLDNNLNVSEASRVLYIHRNTLMYRLDKFNKMTGLDCSKFEIGMRVGIALLILQFIENKEPALLNKV</sequence>
<reference evidence="2" key="1">
    <citation type="submission" date="2020-10" db="EMBL/GenBank/DDBJ databases">
        <authorList>
            <person name="Gilroy R."/>
        </authorList>
    </citation>
    <scope>NUCLEOTIDE SEQUENCE</scope>
    <source>
        <strain evidence="2">CHK195-4489</strain>
    </source>
</reference>
<dbReference type="InterPro" id="IPR009057">
    <property type="entry name" value="Homeodomain-like_sf"/>
</dbReference>
<accession>A0A9D1I9S1</accession>
<comment type="caution">
    <text evidence="2">The sequence shown here is derived from an EMBL/GenBank/DDBJ whole genome shotgun (WGS) entry which is preliminary data.</text>
</comment>
<dbReference type="Gene3D" id="1.10.10.2840">
    <property type="entry name" value="PucR C-terminal helix-turn-helix domain"/>
    <property type="match status" value="1"/>
</dbReference>
<evidence type="ECO:0000313" key="2">
    <source>
        <dbReference type="EMBL" id="HIU29580.1"/>
    </source>
</evidence>
<dbReference type="InterPro" id="IPR051448">
    <property type="entry name" value="CdaR-like_regulators"/>
</dbReference>
<dbReference type="PANTHER" id="PTHR33744">
    <property type="entry name" value="CARBOHYDRATE DIACID REGULATOR"/>
    <property type="match status" value="1"/>
</dbReference>
<organism evidence="2 3">
    <name type="scientific">Candidatus Egerieisoma faecipullorum</name>
    <dbReference type="NCBI Taxonomy" id="2840963"/>
    <lineage>
        <taxon>Bacteria</taxon>
        <taxon>Bacillati</taxon>
        <taxon>Bacillota</taxon>
        <taxon>Clostridia</taxon>
        <taxon>Eubacteriales</taxon>
        <taxon>Clostridiaceae</taxon>
        <taxon>Clostridiaceae incertae sedis</taxon>
        <taxon>Candidatus Egerieisoma</taxon>
    </lineage>
</organism>
<evidence type="ECO:0000259" key="1">
    <source>
        <dbReference type="Pfam" id="PF13556"/>
    </source>
</evidence>